<keyword evidence="13" id="KW-1185">Reference proteome</keyword>
<protein>
    <recommendedName>
        <fullName evidence="14">Pheromone a factor receptor</fullName>
    </recommendedName>
</protein>
<evidence type="ECO:0000256" key="7">
    <source>
        <dbReference type="ARBA" id="ARBA00023136"/>
    </source>
</evidence>
<dbReference type="GO" id="GO:0005886">
    <property type="term" value="C:plasma membrane"/>
    <property type="evidence" value="ECO:0007669"/>
    <property type="project" value="TreeGrafter"/>
</dbReference>
<evidence type="ECO:0000256" key="1">
    <source>
        <dbReference type="ARBA" id="ARBA00004141"/>
    </source>
</evidence>
<feature type="transmembrane region" description="Helical" evidence="11">
    <location>
        <begin position="265"/>
        <end position="286"/>
    </location>
</feature>
<dbReference type="InterPro" id="IPR001499">
    <property type="entry name" value="GPCR_STE3"/>
</dbReference>
<dbReference type="Pfam" id="PF02076">
    <property type="entry name" value="STE3"/>
    <property type="match status" value="1"/>
</dbReference>
<feature type="compositionally biased region" description="Low complexity" evidence="10">
    <location>
        <begin position="350"/>
        <end position="359"/>
    </location>
</feature>
<dbReference type="PRINTS" id="PR00899">
    <property type="entry name" value="GPCRSTE3"/>
</dbReference>
<evidence type="ECO:0000256" key="10">
    <source>
        <dbReference type="SAM" id="MobiDB-lite"/>
    </source>
</evidence>
<evidence type="ECO:0008006" key="14">
    <source>
        <dbReference type="Google" id="ProtNLM"/>
    </source>
</evidence>
<organism evidence="12 13">
    <name type="scientific">Kwoniella europaea PYCC6329</name>
    <dbReference type="NCBI Taxonomy" id="1423913"/>
    <lineage>
        <taxon>Eukaryota</taxon>
        <taxon>Fungi</taxon>
        <taxon>Dikarya</taxon>
        <taxon>Basidiomycota</taxon>
        <taxon>Agaricomycotina</taxon>
        <taxon>Tremellomycetes</taxon>
        <taxon>Tremellales</taxon>
        <taxon>Cryptococcaceae</taxon>
        <taxon>Kwoniella</taxon>
    </lineage>
</organism>
<dbReference type="AlphaFoldDB" id="A0AAX4KUE4"/>
<keyword evidence="5 11" id="KW-1133">Transmembrane helix</keyword>
<feature type="region of interest" description="Disordered" evidence="10">
    <location>
        <begin position="337"/>
        <end position="359"/>
    </location>
</feature>
<feature type="transmembrane region" description="Helical" evidence="11">
    <location>
        <begin position="206"/>
        <end position="226"/>
    </location>
</feature>
<sequence length="467" mass="52550">MSFQHTEYLIPSLLATILALYPLPWHIRTRNIATLSMIFWMTALNMVHNVNCIVWDDNSDIKARVWGDISTVIIVGYNFALPTAHLLLAKQLESLTTLRPHSPLYDDKARRKHRMIDLSVTFFAPIVGVLVHLSNMDRRFYMVESFGPMPATYWNGWGVFWMAVVPILIALACAVYTALALINIIRRRKQMLSMIATGSSVNKEQFFRLMFLTVAELGTCCLRAIFNLMSFQRGPQPLGHFGPPVHNLRRIESIPLSLVSERGLLVLRLSYFTCVACSYIFFLCFVTSAEVKRFYGLILHRIFPCIPEPTDRTVHLGSLDSGFSGSSTQKIQIHTSTSTFTTEHPSSTNMPLSPLSSSGSMSTAIGTVKDKEMSLEDMLGTPVMGPQGVYMPRKGSQASFASNPSDIHLPPMLVDEEKCEWSLPSNTTAQCMKRFRSILKILLDRSDELIDLIPVTVFTVSTEVKRR</sequence>
<dbReference type="GeneID" id="91106797"/>
<comment type="similarity">
    <text evidence="2">Belongs to the G-protein coupled receptor 4 family.</text>
</comment>
<keyword evidence="4 11" id="KW-0812">Transmembrane</keyword>
<keyword evidence="8" id="KW-0675">Receptor</keyword>
<evidence type="ECO:0000256" key="2">
    <source>
        <dbReference type="ARBA" id="ARBA00011085"/>
    </source>
</evidence>
<proteinExistence type="inferred from homology"/>
<evidence type="ECO:0000313" key="13">
    <source>
        <dbReference type="Proteomes" id="UP001358614"/>
    </source>
</evidence>
<gene>
    <name evidence="12" type="ORF">V865_007996</name>
</gene>
<keyword evidence="3" id="KW-0589">Pheromone response</keyword>
<evidence type="ECO:0000256" key="9">
    <source>
        <dbReference type="ARBA" id="ARBA00023224"/>
    </source>
</evidence>
<evidence type="ECO:0000256" key="5">
    <source>
        <dbReference type="ARBA" id="ARBA00022989"/>
    </source>
</evidence>
<dbReference type="PANTHER" id="PTHR28097:SF1">
    <property type="entry name" value="PHEROMONE A FACTOR RECEPTOR"/>
    <property type="match status" value="1"/>
</dbReference>
<dbReference type="Proteomes" id="UP001358614">
    <property type="component" value="Chromosome 3"/>
</dbReference>
<dbReference type="EMBL" id="CP144091">
    <property type="protein sequence ID" value="WWD09867.1"/>
    <property type="molecule type" value="Genomic_DNA"/>
</dbReference>
<reference evidence="12 13" key="1">
    <citation type="submission" date="2024-01" db="EMBL/GenBank/DDBJ databases">
        <title>Comparative genomics of Cryptococcus and Kwoniella reveals pathogenesis evolution and contrasting modes of karyotype evolution via chromosome fusion or intercentromeric recombination.</title>
        <authorList>
            <person name="Coelho M.A."/>
            <person name="David-Palma M."/>
            <person name="Shea T."/>
            <person name="Bowers K."/>
            <person name="McGinley-Smith S."/>
            <person name="Mohammad A.W."/>
            <person name="Gnirke A."/>
            <person name="Yurkov A.M."/>
            <person name="Nowrousian M."/>
            <person name="Sun S."/>
            <person name="Cuomo C.A."/>
            <person name="Heitman J."/>
        </authorList>
    </citation>
    <scope>NUCLEOTIDE SEQUENCE [LARGE SCALE GENOMIC DNA]</scope>
    <source>
        <strain evidence="12 13">PYCC6329</strain>
    </source>
</reference>
<feature type="transmembrane region" description="Helical" evidence="11">
    <location>
        <begin position="6"/>
        <end position="25"/>
    </location>
</feature>
<dbReference type="PANTHER" id="PTHR28097">
    <property type="entry name" value="PHEROMONE A FACTOR RECEPTOR"/>
    <property type="match status" value="1"/>
</dbReference>
<evidence type="ECO:0000256" key="8">
    <source>
        <dbReference type="ARBA" id="ARBA00023170"/>
    </source>
</evidence>
<evidence type="ECO:0000256" key="4">
    <source>
        <dbReference type="ARBA" id="ARBA00022692"/>
    </source>
</evidence>
<comment type="subcellular location">
    <subcellularLocation>
        <location evidence="1">Membrane</location>
        <topology evidence="1">Multi-pass membrane protein</topology>
    </subcellularLocation>
</comment>
<evidence type="ECO:0000256" key="11">
    <source>
        <dbReference type="SAM" id="Phobius"/>
    </source>
</evidence>
<feature type="transmembrane region" description="Helical" evidence="11">
    <location>
        <begin position="115"/>
        <end position="134"/>
    </location>
</feature>
<keyword evidence="7 11" id="KW-0472">Membrane</keyword>
<feature type="transmembrane region" description="Helical" evidence="11">
    <location>
        <begin position="154"/>
        <end position="185"/>
    </location>
</feature>
<feature type="transmembrane region" description="Helical" evidence="11">
    <location>
        <begin position="69"/>
        <end position="89"/>
    </location>
</feature>
<keyword evidence="6" id="KW-0297">G-protein coupled receptor</keyword>
<evidence type="ECO:0000256" key="3">
    <source>
        <dbReference type="ARBA" id="ARBA00022507"/>
    </source>
</evidence>
<accession>A0AAX4KUE4</accession>
<feature type="transmembrane region" description="Helical" evidence="11">
    <location>
        <begin position="32"/>
        <end position="49"/>
    </location>
</feature>
<dbReference type="KEGG" id="ker:91106797"/>
<name>A0AAX4KUE4_9TREE</name>
<evidence type="ECO:0000256" key="6">
    <source>
        <dbReference type="ARBA" id="ARBA00023040"/>
    </source>
</evidence>
<dbReference type="RefSeq" id="XP_066087834.1">
    <property type="nucleotide sequence ID" value="XM_066231737.1"/>
</dbReference>
<dbReference type="GO" id="GO:0004932">
    <property type="term" value="F:mating-type factor pheromone receptor activity"/>
    <property type="evidence" value="ECO:0007669"/>
    <property type="project" value="InterPro"/>
</dbReference>
<feature type="compositionally biased region" description="Polar residues" evidence="10">
    <location>
        <begin position="337"/>
        <end position="349"/>
    </location>
</feature>
<keyword evidence="9" id="KW-0807">Transducer</keyword>
<evidence type="ECO:0000313" key="12">
    <source>
        <dbReference type="EMBL" id="WWD09867.1"/>
    </source>
</evidence>
<dbReference type="GO" id="GO:0000750">
    <property type="term" value="P:pheromone-dependent signal transduction involved in conjugation with cellular fusion"/>
    <property type="evidence" value="ECO:0007669"/>
    <property type="project" value="TreeGrafter"/>
</dbReference>